<keyword evidence="1" id="KW-0732">Signal</keyword>
<reference evidence="4" key="1">
    <citation type="journal article" date="2019" name="Int. J. Syst. Evol. Microbiol.">
        <title>The Global Catalogue of Microorganisms (GCM) 10K type strain sequencing project: providing services to taxonomists for standard genome sequencing and annotation.</title>
        <authorList>
            <consortium name="The Broad Institute Genomics Platform"/>
            <consortium name="The Broad Institute Genome Sequencing Center for Infectious Disease"/>
            <person name="Wu L."/>
            <person name="Ma J."/>
        </authorList>
    </citation>
    <scope>NUCLEOTIDE SEQUENCE [LARGE SCALE GENOMIC DNA]</scope>
    <source>
        <strain evidence="4">JCM 14560</strain>
    </source>
</reference>
<dbReference type="EMBL" id="BAAANT010000019">
    <property type="protein sequence ID" value="GAA2146479.1"/>
    <property type="molecule type" value="Genomic_DNA"/>
</dbReference>
<dbReference type="Gene3D" id="1.10.390.10">
    <property type="entry name" value="Neutral Protease Domain 2"/>
    <property type="match status" value="1"/>
</dbReference>
<name>A0ABP5LK61_9ACTN</name>
<dbReference type="InterPro" id="IPR027268">
    <property type="entry name" value="Peptidase_M4/M1_CTD_sf"/>
</dbReference>
<dbReference type="PANTHER" id="PTHR11533">
    <property type="entry name" value="PROTEASE M1 ZINC METALLOPROTEASE"/>
    <property type="match status" value="1"/>
</dbReference>
<feature type="chain" id="PRO_5046184457" description="Peptidase M1 membrane alanine aminopeptidase domain-containing protein" evidence="1">
    <location>
        <begin position="25"/>
        <end position="613"/>
    </location>
</feature>
<evidence type="ECO:0000313" key="3">
    <source>
        <dbReference type="EMBL" id="GAA2146479.1"/>
    </source>
</evidence>
<dbReference type="Gene3D" id="2.60.120.260">
    <property type="entry name" value="Galactose-binding domain-like"/>
    <property type="match status" value="1"/>
</dbReference>
<gene>
    <name evidence="3" type="ORF">GCM10009760_36310</name>
</gene>
<evidence type="ECO:0000256" key="1">
    <source>
        <dbReference type="SAM" id="SignalP"/>
    </source>
</evidence>
<proteinExistence type="predicted"/>
<accession>A0ABP5LK61</accession>
<feature type="signal peptide" evidence="1">
    <location>
        <begin position="1"/>
        <end position="24"/>
    </location>
</feature>
<organism evidence="3 4">
    <name type="scientific">Kitasatospora kazusensis</name>
    <dbReference type="NCBI Taxonomy" id="407974"/>
    <lineage>
        <taxon>Bacteria</taxon>
        <taxon>Bacillati</taxon>
        <taxon>Actinomycetota</taxon>
        <taxon>Actinomycetes</taxon>
        <taxon>Kitasatosporales</taxon>
        <taxon>Streptomycetaceae</taxon>
        <taxon>Kitasatospora</taxon>
    </lineage>
</organism>
<evidence type="ECO:0000259" key="2">
    <source>
        <dbReference type="Pfam" id="PF01433"/>
    </source>
</evidence>
<dbReference type="Proteomes" id="UP001422759">
    <property type="component" value="Unassembled WGS sequence"/>
</dbReference>
<dbReference type="CDD" id="cd09604">
    <property type="entry name" value="M1_APN_like"/>
    <property type="match status" value="1"/>
</dbReference>
<feature type="domain" description="Peptidase M1 membrane alanine aminopeptidase" evidence="2">
    <location>
        <begin position="427"/>
        <end position="608"/>
    </location>
</feature>
<sequence>MRRRRLLPLVVAAALAVGAAGTVAAGTPAAAADCTPAQVIANGGFESGSSPWTASSGVIGAGTGQSAHSGSGFAWLDGYGSSHTDTLAQTVTLPAGCTSATLTFWLHVDTAETGTTAYDKLTAKIGGSTLATYSNLDAASGYVQKSFDVSSFAGQTVAVSFSGVEDSGLQTSFVLDDLALNVGGGSTPPPPPTDATRTPGSLGYTVNLASDASGDNWTGHENVTFANASASPLTEVYLRLWDNAHGSCPTTPITVTNLTGGVAAPLSVNCTALKVTLPQPLNQGQSGAIGFDLGISVPSGADRFGHDGAFAFLGNALPVLAIRDAAGWHLDPYTNNGESFYSLAADFDVTLDHPTNLLVPATGTSVDTPGAAGRTVTRATASKVRDFAWAAGPFAEISGTSPAGVKVNVYSVTGISSADAQSMLATSKSAIDAHAQRFGAYPYTEVDAVLDNNFWFGGMEYPGFVLDLVSTTALTHELGHQWFYGIVGDDEYNGPWLDEAFTDYATDLALGQSGSGCWSSVSWASAAEKITDSMAYWDAHSSRYSTVVYGYGKCALHDLQRLIGDTAMTKLLHDYAQSHWYGVSTTAEFKAAAQAAAGTVDLTSFWTQHRIEG</sequence>
<dbReference type="InterPro" id="IPR050344">
    <property type="entry name" value="Peptidase_M1_aminopeptidases"/>
</dbReference>
<dbReference type="InterPro" id="IPR006311">
    <property type="entry name" value="TAT_signal"/>
</dbReference>
<dbReference type="SUPFAM" id="SSF55486">
    <property type="entry name" value="Metalloproteases ('zincins'), catalytic domain"/>
    <property type="match status" value="1"/>
</dbReference>
<evidence type="ECO:0000313" key="4">
    <source>
        <dbReference type="Proteomes" id="UP001422759"/>
    </source>
</evidence>
<dbReference type="PANTHER" id="PTHR11533:SF174">
    <property type="entry name" value="PUROMYCIN-SENSITIVE AMINOPEPTIDASE-RELATED"/>
    <property type="match status" value="1"/>
</dbReference>
<dbReference type="Pfam" id="PF01433">
    <property type="entry name" value="Peptidase_M1"/>
    <property type="match status" value="1"/>
</dbReference>
<dbReference type="PROSITE" id="PS51318">
    <property type="entry name" value="TAT"/>
    <property type="match status" value="1"/>
</dbReference>
<dbReference type="InterPro" id="IPR014782">
    <property type="entry name" value="Peptidase_M1_dom"/>
</dbReference>
<keyword evidence="4" id="KW-1185">Reference proteome</keyword>
<comment type="caution">
    <text evidence="3">The sequence shown here is derived from an EMBL/GenBank/DDBJ whole genome shotgun (WGS) entry which is preliminary data.</text>
</comment>
<protein>
    <recommendedName>
        <fullName evidence="2">Peptidase M1 membrane alanine aminopeptidase domain-containing protein</fullName>
    </recommendedName>
</protein>
<dbReference type="RefSeq" id="WP_344466187.1">
    <property type="nucleotide sequence ID" value="NZ_BAAANT010000019.1"/>
</dbReference>